<accession>A0A4U3LIR1</accession>
<evidence type="ECO:0000256" key="3">
    <source>
        <dbReference type="ARBA" id="ARBA00022475"/>
    </source>
</evidence>
<evidence type="ECO:0000256" key="4">
    <source>
        <dbReference type="ARBA" id="ARBA00022692"/>
    </source>
</evidence>
<dbReference type="Gene3D" id="1.10.3720.10">
    <property type="entry name" value="MetI-like"/>
    <property type="match status" value="1"/>
</dbReference>
<evidence type="ECO:0000256" key="5">
    <source>
        <dbReference type="ARBA" id="ARBA00022989"/>
    </source>
</evidence>
<evidence type="ECO:0000256" key="1">
    <source>
        <dbReference type="ARBA" id="ARBA00004651"/>
    </source>
</evidence>
<evidence type="ECO:0000259" key="8">
    <source>
        <dbReference type="PROSITE" id="PS50928"/>
    </source>
</evidence>
<feature type="transmembrane region" description="Helical" evidence="7">
    <location>
        <begin position="26"/>
        <end position="49"/>
    </location>
</feature>
<comment type="similarity">
    <text evidence="7">Belongs to the binding-protein-dependent transport system permease family.</text>
</comment>
<dbReference type="PANTHER" id="PTHR43744">
    <property type="entry name" value="ABC TRANSPORTER PERMEASE PROTEIN MG189-RELATED-RELATED"/>
    <property type="match status" value="1"/>
</dbReference>
<dbReference type="Proteomes" id="UP000305836">
    <property type="component" value="Unassembled WGS sequence"/>
</dbReference>
<comment type="caution">
    <text evidence="9">The sequence shown here is derived from an EMBL/GenBank/DDBJ whole genome shotgun (WGS) entry which is preliminary data.</text>
</comment>
<keyword evidence="6 7" id="KW-0472">Membrane</keyword>
<feature type="transmembrane region" description="Helical" evidence="7">
    <location>
        <begin position="163"/>
        <end position="184"/>
    </location>
</feature>
<feature type="transmembrane region" description="Helical" evidence="7">
    <location>
        <begin position="205"/>
        <end position="230"/>
    </location>
</feature>
<name>A0A4U3LIR1_9ACTN</name>
<evidence type="ECO:0000313" key="9">
    <source>
        <dbReference type="EMBL" id="TKK75420.1"/>
    </source>
</evidence>
<keyword evidence="2 7" id="KW-0813">Transport</keyword>
<organism evidence="9 10">
    <name type="scientific">Kribbella jiaozuonensis</name>
    <dbReference type="NCBI Taxonomy" id="2575441"/>
    <lineage>
        <taxon>Bacteria</taxon>
        <taxon>Bacillati</taxon>
        <taxon>Actinomycetota</taxon>
        <taxon>Actinomycetes</taxon>
        <taxon>Propionibacteriales</taxon>
        <taxon>Kribbellaceae</taxon>
        <taxon>Kribbella</taxon>
    </lineage>
</organism>
<evidence type="ECO:0000256" key="2">
    <source>
        <dbReference type="ARBA" id="ARBA00022448"/>
    </source>
</evidence>
<dbReference type="GO" id="GO:0005886">
    <property type="term" value="C:plasma membrane"/>
    <property type="evidence" value="ECO:0007669"/>
    <property type="project" value="UniProtKB-SubCell"/>
</dbReference>
<dbReference type="GO" id="GO:0055085">
    <property type="term" value="P:transmembrane transport"/>
    <property type="evidence" value="ECO:0007669"/>
    <property type="project" value="InterPro"/>
</dbReference>
<protein>
    <submittedName>
        <fullName evidence="9">Carbohydrate ABC transporter permease</fullName>
    </submittedName>
</protein>
<keyword evidence="10" id="KW-1185">Reference proteome</keyword>
<evidence type="ECO:0000256" key="7">
    <source>
        <dbReference type="RuleBase" id="RU363032"/>
    </source>
</evidence>
<reference evidence="9 10" key="1">
    <citation type="submission" date="2019-04" db="EMBL/GenBank/DDBJ databases">
        <title>Kribbella sp. NEAU-THZ 27 nov., a novel actinomycete isolated from soil.</title>
        <authorList>
            <person name="Duan L."/>
        </authorList>
    </citation>
    <scope>NUCLEOTIDE SEQUENCE [LARGE SCALE GENOMIC DNA]</scope>
    <source>
        <strain evidence="10">NEAU-THZ27</strain>
    </source>
</reference>
<dbReference type="InterPro" id="IPR000515">
    <property type="entry name" value="MetI-like"/>
</dbReference>
<keyword evidence="5 7" id="KW-1133">Transmembrane helix</keyword>
<keyword evidence="3" id="KW-1003">Cell membrane</keyword>
<dbReference type="OrthoDB" id="61122at2"/>
<gene>
    <name evidence="9" type="ORF">FDA38_34030</name>
</gene>
<dbReference type="PROSITE" id="PS50928">
    <property type="entry name" value="ABC_TM1"/>
    <property type="match status" value="1"/>
</dbReference>
<evidence type="ECO:0000256" key="6">
    <source>
        <dbReference type="ARBA" id="ARBA00023136"/>
    </source>
</evidence>
<dbReference type="Pfam" id="PF00528">
    <property type="entry name" value="BPD_transp_1"/>
    <property type="match status" value="1"/>
</dbReference>
<proteinExistence type="inferred from homology"/>
<dbReference type="InterPro" id="IPR035906">
    <property type="entry name" value="MetI-like_sf"/>
</dbReference>
<dbReference type="EMBL" id="SZPZ01000005">
    <property type="protein sequence ID" value="TKK75420.1"/>
    <property type="molecule type" value="Genomic_DNA"/>
</dbReference>
<comment type="subcellular location">
    <subcellularLocation>
        <location evidence="1 7">Cell membrane</location>
        <topology evidence="1 7">Multi-pass membrane protein</topology>
    </subcellularLocation>
</comment>
<evidence type="ECO:0000313" key="10">
    <source>
        <dbReference type="Proteomes" id="UP000305836"/>
    </source>
</evidence>
<dbReference type="AlphaFoldDB" id="A0A4U3LIR1"/>
<feature type="transmembrane region" description="Helical" evidence="7">
    <location>
        <begin position="94"/>
        <end position="115"/>
    </location>
</feature>
<feature type="transmembrane region" description="Helical" evidence="7">
    <location>
        <begin position="263"/>
        <end position="282"/>
    </location>
</feature>
<dbReference type="SUPFAM" id="SSF161098">
    <property type="entry name" value="MetI-like"/>
    <property type="match status" value="1"/>
</dbReference>
<dbReference type="PANTHER" id="PTHR43744:SF12">
    <property type="entry name" value="ABC TRANSPORTER PERMEASE PROTEIN MG189-RELATED"/>
    <property type="match status" value="1"/>
</dbReference>
<sequence>MEYGVSGDRGALSDSDRQQTRVRVPFVIGQVVVLIGLLIAGLGPLLWLLKAAISPTQDSIRSPLAWFPSGQVQWGNLATAWQQGHIGYYLGNTAMIAAGTAFASLIVCTTAGYVLSVLRPRWGAVLSAGILATLFVPHIVSLVPLYLTVLKVPVVHANLTNTFWAVWLPPAASAFNVLIVKRFFDGIPREYFEAARIDGAGSIRVFTSLVLPLSRPILGVVVLLSIISSWKDYLWPLLVLTNPDLQPVSVALPKIAKVTELNIQLAGLFLALLIPVLLFLVFQRAFLRGVGLSGGIKA</sequence>
<dbReference type="CDD" id="cd06261">
    <property type="entry name" value="TM_PBP2"/>
    <property type="match status" value="1"/>
</dbReference>
<keyword evidence="4 7" id="KW-0812">Transmembrane</keyword>
<feature type="transmembrane region" description="Helical" evidence="7">
    <location>
        <begin position="122"/>
        <end position="143"/>
    </location>
</feature>
<feature type="domain" description="ABC transmembrane type-1" evidence="8">
    <location>
        <begin position="90"/>
        <end position="282"/>
    </location>
</feature>